<keyword evidence="1" id="KW-0521">NADP</keyword>
<protein>
    <recommendedName>
        <fullName evidence="1">Fatty acyl-CoA reductase</fullName>
        <ecNumber evidence="1">1.2.1.84</ecNumber>
    </recommendedName>
</protein>
<dbReference type="PANTHER" id="PTHR11011">
    <property type="entry name" value="MALE STERILITY PROTEIN 2-RELATED"/>
    <property type="match status" value="1"/>
</dbReference>
<comment type="catalytic activity">
    <reaction evidence="1">
        <text>a long-chain fatty acyl-CoA + 2 NADPH + 2 H(+) = a long-chain primary fatty alcohol + 2 NADP(+) + CoA</text>
        <dbReference type="Rhea" id="RHEA:52716"/>
        <dbReference type="ChEBI" id="CHEBI:15378"/>
        <dbReference type="ChEBI" id="CHEBI:57287"/>
        <dbReference type="ChEBI" id="CHEBI:57783"/>
        <dbReference type="ChEBI" id="CHEBI:58349"/>
        <dbReference type="ChEBI" id="CHEBI:77396"/>
        <dbReference type="ChEBI" id="CHEBI:83139"/>
        <dbReference type="EC" id="1.2.1.84"/>
    </reaction>
</comment>
<keyword evidence="4" id="KW-1185">Reference proteome</keyword>
<keyword evidence="1" id="KW-0443">Lipid metabolism</keyword>
<dbReference type="InterPro" id="IPR013120">
    <property type="entry name" value="FAR_NAD-bd"/>
</dbReference>
<evidence type="ECO:0000256" key="1">
    <source>
        <dbReference type="RuleBase" id="RU363097"/>
    </source>
</evidence>
<reference evidence="3" key="2">
    <citation type="journal article" date="2024" name="Plant">
        <title>Genomic evolution and insights into agronomic trait innovations of Sesamum species.</title>
        <authorList>
            <person name="Miao H."/>
            <person name="Wang L."/>
            <person name="Qu L."/>
            <person name="Liu H."/>
            <person name="Sun Y."/>
            <person name="Le M."/>
            <person name="Wang Q."/>
            <person name="Wei S."/>
            <person name="Zheng Y."/>
            <person name="Lin W."/>
            <person name="Duan Y."/>
            <person name="Cao H."/>
            <person name="Xiong S."/>
            <person name="Wang X."/>
            <person name="Wei L."/>
            <person name="Li C."/>
            <person name="Ma Q."/>
            <person name="Ju M."/>
            <person name="Zhao R."/>
            <person name="Li G."/>
            <person name="Mu C."/>
            <person name="Tian Q."/>
            <person name="Mei H."/>
            <person name="Zhang T."/>
            <person name="Gao T."/>
            <person name="Zhang H."/>
        </authorList>
    </citation>
    <scope>NUCLEOTIDE SEQUENCE</scope>
    <source>
        <strain evidence="3">K16</strain>
    </source>
</reference>
<organism evidence="3 4">
    <name type="scientific">Sesamum angolense</name>
    <dbReference type="NCBI Taxonomy" id="2727404"/>
    <lineage>
        <taxon>Eukaryota</taxon>
        <taxon>Viridiplantae</taxon>
        <taxon>Streptophyta</taxon>
        <taxon>Embryophyta</taxon>
        <taxon>Tracheophyta</taxon>
        <taxon>Spermatophyta</taxon>
        <taxon>Magnoliopsida</taxon>
        <taxon>eudicotyledons</taxon>
        <taxon>Gunneridae</taxon>
        <taxon>Pentapetalae</taxon>
        <taxon>asterids</taxon>
        <taxon>lamiids</taxon>
        <taxon>Lamiales</taxon>
        <taxon>Pedaliaceae</taxon>
        <taxon>Sesamum</taxon>
    </lineage>
</organism>
<dbReference type="SUPFAM" id="SSF51735">
    <property type="entry name" value="NAD(P)-binding Rossmann-fold domains"/>
    <property type="match status" value="1"/>
</dbReference>
<dbReference type="EC" id="1.2.1.84" evidence="1"/>
<feature type="domain" description="Thioester reductase (TE)" evidence="2">
    <location>
        <begin position="13"/>
        <end position="75"/>
    </location>
</feature>
<dbReference type="GO" id="GO:0080019">
    <property type="term" value="F:alcohol-forming very long-chain fatty acyl-CoA reductase activity"/>
    <property type="evidence" value="ECO:0007669"/>
    <property type="project" value="InterPro"/>
</dbReference>
<comment type="similarity">
    <text evidence="1">Belongs to the fatty acyl-CoA reductase family.</text>
</comment>
<dbReference type="Gene3D" id="3.40.50.720">
    <property type="entry name" value="NAD(P)-binding Rossmann-like Domain"/>
    <property type="match status" value="1"/>
</dbReference>
<dbReference type="AlphaFoldDB" id="A0AAE1XCN9"/>
<gene>
    <name evidence="3" type="ORF">Sango_0487600</name>
</gene>
<evidence type="ECO:0000259" key="2">
    <source>
        <dbReference type="Pfam" id="PF07993"/>
    </source>
</evidence>
<reference evidence="3" key="1">
    <citation type="submission" date="2020-06" db="EMBL/GenBank/DDBJ databases">
        <authorList>
            <person name="Li T."/>
            <person name="Hu X."/>
            <person name="Zhang T."/>
            <person name="Song X."/>
            <person name="Zhang H."/>
            <person name="Dai N."/>
            <person name="Sheng W."/>
            <person name="Hou X."/>
            <person name="Wei L."/>
        </authorList>
    </citation>
    <scope>NUCLEOTIDE SEQUENCE</scope>
    <source>
        <strain evidence="3">K16</strain>
        <tissue evidence="3">Leaf</tissue>
    </source>
</reference>
<dbReference type="PANTHER" id="PTHR11011:SF99">
    <property type="entry name" value="FATTY ACYL-COA REDUCTASE 3"/>
    <property type="match status" value="1"/>
</dbReference>
<sequence length="225" mass="25329">MDGQHLCVQQSNGEMLLGHFKQNIPLVIIRPTIVTSTFEDPFPVGLKASGKITCFLGNPQTIIDLIPADMVVNAIIVAMVAHANQPNESIIYHVGSSVSSPVEFTWLQDYAFRYFTNHPYIDKHGKPVIVGKGLEILNTACCQYFQRLYLELSSKVKFVMRLIDLYGPYCSSKDSNYDDMNTEKLRRAAKKVELRLICSILIPKALTGKIFMNTHIPGVVKYVFK</sequence>
<comment type="caution">
    <text evidence="3">The sequence shown here is derived from an EMBL/GenBank/DDBJ whole genome shotgun (WGS) entry which is preliminary data.</text>
</comment>
<accession>A0AAE1XCN9</accession>
<dbReference type="InterPro" id="IPR036291">
    <property type="entry name" value="NAD(P)-bd_dom_sf"/>
</dbReference>
<comment type="function">
    <text evidence="1">Catalyzes the reduction of fatty acyl-CoA to fatty alcohols.</text>
</comment>
<dbReference type="Pfam" id="PF07993">
    <property type="entry name" value="NAD_binding_4"/>
    <property type="match status" value="1"/>
</dbReference>
<dbReference type="InterPro" id="IPR026055">
    <property type="entry name" value="FAR"/>
</dbReference>
<keyword evidence="1" id="KW-0444">Lipid biosynthesis</keyword>
<dbReference type="Proteomes" id="UP001289374">
    <property type="component" value="Unassembled WGS sequence"/>
</dbReference>
<dbReference type="GO" id="GO:0102965">
    <property type="term" value="F:alcohol-forming long-chain fatty acyl-CoA reductase activity"/>
    <property type="evidence" value="ECO:0007669"/>
    <property type="project" value="UniProtKB-EC"/>
</dbReference>
<evidence type="ECO:0000313" key="4">
    <source>
        <dbReference type="Proteomes" id="UP001289374"/>
    </source>
</evidence>
<dbReference type="EMBL" id="JACGWL010000002">
    <property type="protein sequence ID" value="KAK4409066.1"/>
    <property type="molecule type" value="Genomic_DNA"/>
</dbReference>
<dbReference type="GO" id="GO:0010345">
    <property type="term" value="P:suberin biosynthetic process"/>
    <property type="evidence" value="ECO:0007669"/>
    <property type="project" value="TreeGrafter"/>
</dbReference>
<dbReference type="GO" id="GO:0035336">
    <property type="term" value="P:long-chain fatty-acyl-CoA metabolic process"/>
    <property type="evidence" value="ECO:0007669"/>
    <property type="project" value="TreeGrafter"/>
</dbReference>
<evidence type="ECO:0000313" key="3">
    <source>
        <dbReference type="EMBL" id="KAK4409066.1"/>
    </source>
</evidence>
<proteinExistence type="inferred from homology"/>
<name>A0AAE1XCN9_9LAMI</name>
<keyword evidence="1" id="KW-0560">Oxidoreductase</keyword>